<evidence type="ECO:0008006" key="3">
    <source>
        <dbReference type="Google" id="ProtNLM"/>
    </source>
</evidence>
<accession>A0A6A6ATB2</accession>
<dbReference type="PANTHER" id="PTHR48182:SF3">
    <property type="entry name" value="DUF676 DOMAIN-CONTAINING PROTEIN"/>
    <property type="match status" value="1"/>
</dbReference>
<dbReference type="OrthoDB" id="1658288at2759"/>
<dbReference type="Proteomes" id="UP000799438">
    <property type="component" value="Unassembled WGS sequence"/>
</dbReference>
<organism evidence="1 2">
    <name type="scientific">Aplosporella prunicola CBS 121167</name>
    <dbReference type="NCBI Taxonomy" id="1176127"/>
    <lineage>
        <taxon>Eukaryota</taxon>
        <taxon>Fungi</taxon>
        <taxon>Dikarya</taxon>
        <taxon>Ascomycota</taxon>
        <taxon>Pezizomycotina</taxon>
        <taxon>Dothideomycetes</taxon>
        <taxon>Dothideomycetes incertae sedis</taxon>
        <taxon>Botryosphaeriales</taxon>
        <taxon>Aplosporellaceae</taxon>
        <taxon>Aplosporella</taxon>
    </lineage>
</organism>
<sequence length="247" mass="27380">VRAVTDDDTGFKVLYEPPARESGRDEANYIDIVAIHGIGAHPDDTWTKKVESADGQRYINWLSNPEMLPAVAPNARVMRYGYESQWFGPDAIRQNTTRVANRFLLALKRQRQDAPFRPLVIVAHCFGGLVVLKALLEARHDQKRWPGIFQSTTGLAFFGTPFRGAEGMSQSEMIQAALLEYSNDQVQGEVLKVLDPGNELLQDLVDSFGKTRSEANKAQVACFFELKSSNIGAIIGGQAKKVCLLLV</sequence>
<dbReference type="Gene3D" id="3.40.50.1820">
    <property type="entry name" value="alpha/beta hydrolase"/>
    <property type="match status" value="1"/>
</dbReference>
<name>A0A6A6ATB2_9PEZI</name>
<gene>
    <name evidence="1" type="ORF">K452DRAFT_239791</name>
</gene>
<proteinExistence type="predicted"/>
<keyword evidence="2" id="KW-1185">Reference proteome</keyword>
<evidence type="ECO:0000313" key="2">
    <source>
        <dbReference type="Proteomes" id="UP000799438"/>
    </source>
</evidence>
<dbReference type="PANTHER" id="PTHR48182">
    <property type="entry name" value="PROTEIN SERAC1"/>
    <property type="match status" value="1"/>
</dbReference>
<dbReference type="SUPFAM" id="SSF53474">
    <property type="entry name" value="alpha/beta-Hydrolases"/>
    <property type="match status" value="1"/>
</dbReference>
<dbReference type="InterPro" id="IPR029058">
    <property type="entry name" value="AB_hydrolase_fold"/>
</dbReference>
<dbReference type="GeneID" id="54295244"/>
<protein>
    <recommendedName>
        <fullName evidence="3">DUF676 domain-containing protein</fullName>
    </recommendedName>
</protein>
<dbReference type="RefSeq" id="XP_033390928.1">
    <property type="nucleotide sequence ID" value="XM_033537748.1"/>
</dbReference>
<dbReference type="AlphaFoldDB" id="A0A6A6ATB2"/>
<dbReference type="EMBL" id="ML995630">
    <property type="protein sequence ID" value="KAF2135209.1"/>
    <property type="molecule type" value="Genomic_DNA"/>
</dbReference>
<reference evidence="1" key="1">
    <citation type="journal article" date="2020" name="Stud. Mycol.">
        <title>101 Dothideomycetes genomes: a test case for predicting lifestyles and emergence of pathogens.</title>
        <authorList>
            <person name="Haridas S."/>
            <person name="Albert R."/>
            <person name="Binder M."/>
            <person name="Bloem J."/>
            <person name="Labutti K."/>
            <person name="Salamov A."/>
            <person name="Andreopoulos B."/>
            <person name="Baker S."/>
            <person name="Barry K."/>
            <person name="Bills G."/>
            <person name="Bluhm B."/>
            <person name="Cannon C."/>
            <person name="Castanera R."/>
            <person name="Culley D."/>
            <person name="Daum C."/>
            <person name="Ezra D."/>
            <person name="Gonzalez J."/>
            <person name="Henrissat B."/>
            <person name="Kuo A."/>
            <person name="Liang C."/>
            <person name="Lipzen A."/>
            <person name="Lutzoni F."/>
            <person name="Magnuson J."/>
            <person name="Mondo S."/>
            <person name="Nolan M."/>
            <person name="Ohm R."/>
            <person name="Pangilinan J."/>
            <person name="Park H.-J."/>
            <person name="Ramirez L."/>
            <person name="Alfaro M."/>
            <person name="Sun H."/>
            <person name="Tritt A."/>
            <person name="Yoshinaga Y."/>
            <person name="Zwiers L.-H."/>
            <person name="Turgeon B."/>
            <person name="Goodwin S."/>
            <person name="Spatafora J."/>
            <person name="Crous P."/>
            <person name="Grigoriev I."/>
        </authorList>
    </citation>
    <scope>NUCLEOTIDE SEQUENCE</scope>
    <source>
        <strain evidence="1">CBS 121167</strain>
    </source>
</reference>
<feature type="non-terminal residue" evidence="1">
    <location>
        <position position="1"/>
    </location>
</feature>
<evidence type="ECO:0000313" key="1">
    <source>
        <dbReference type="EMBL" id="KAF2135209.1"/>
    </source>
</evidence>
<dbReference type="InterPro" id="IPR052374">
    <property type="entry name" value="SERAC1"/>
</dbReference>